<keyword evidence="5" id="KW-0997">Cell inner membrane</keyword>
<evidence type="ECO:0000256" key="11">
    <source>
        <dbReference type="ARBA" id="ARBA00034287"/>
    </source>
</evidence>
<comment type="catalytic activity">
    <reaction evidence="9">
        <text>L-aspartate(in) + succinate(out) = L-aspartate(out) + succinate(in)</text>
        <dbReference type="Rhea" id="RHEA:29343"/>
        <dbReference type="ChEBI" id="CHEBI:29991"/>
        <dbReference type="ChEBI" id="CHEBI:30031"/>
    </reaction>
    <physiologicalReaction direction="right-to-left" evidence="9">
        <dbReference type="Rhea" id="RHEA:29345"/>
    </physiologicalReaction>
</comment>
<accession>A0A655CL44</accession>
<keyword evidence="8 12" id="KW-0472">Membrane</keyword>
<evidence type="ECO:0000256" key="8">
    <source>
        <dbReference type="ARBA" id="ARBA00023136"/>
    </source>
</evidence>
<comment type="similarity">
    <text evidence="2">Belongs to the DcuA/DcuB transporter (TC 2.A.13.1) family.</text>
</comment>
<dbReference type="GO" id="GO:0015556">
    <property type="term" value="F:C4-dicarboxylate transmembrane transporter activity"/>
    <property type="evidence" value="ECO:0007669"/>
    <property type="project" value="InterPro"/>
</dbReference>
<organism evidence="13 14">
    <name type="scientific">Salmonella enterica subsp. enterica serovar Bovismorbificans</name>
    <dbReference type="NCBI Taxonomy" id="58097"/>
    <lineage>
        <taxon>Bacteria</taxon>
        <taxon>Pseudomonadati</taxon>
        <taxon>Pseudomonadota</taxon>
        <taxon>Gammaproteobacteria</taxon>
        <taxon>Enterobacterales</taxon>
        <taxon>Enterobacteriaceae</taxon>
        <taxon>Salmonella</taxon>
    </lineage>
</organism>
<dbReference type="GO" id="GO:0005886">
    <property type="term" value="C:plasma membrane"/>
    <property type="evidence" value="ECO:0007669"/>
    <property type="project" value="UniProtKB-SubCell"/>
</dbReference>
<evidence type="ECO:0000256" key="7">
    <source>
        <dbReference type="ARBA" id="ARBA00022989"/>
    </source>
</evidence>
<evidence type="ECO:0000256" key="6">
    <source>
        <dbReference type="ARBA" id="ARBA00022692"/>
    </source>
</evidence>
<comment type="subcellular location">
    <subcellularLocation>
        <location evidence="1">Cell inner membrane</location>
        <topology evidence="1">Multi-pass membrane protein</topology>
    </subcellularLocation>
</comment>
<keyword evidence="7 12" id="KW-1133">Transmembrane helix</keyword>
<evidence type="ECO:0000256" key="10">
    <source>
        <dbReference type="ARBA" id="ARBA00034284"/>
    </source>
</evidence>
<feature type="transmembrane region" description="Helical" evidence="12">
    <location>
        <begin position="32"/>
        <end position="51"/>
    </location>
</feature>
<sequence length="52" mass="5476">MAGQCLAALAFDDTGTTRIGKYVLNHSFMRPGLVNVIVSVIVGLLIGKMVLA</sequence>
<name>A0A655CL44_SALET</name>
<evidence type="ECO:0000256" key="3">
    <source>
        <dbReference type="ARBA" id="ARBA00022448"/>
    </source>
</evidence>
<dbReference type="InterPro" id="IPR004668">
    <property type="entry name" value="Anaer_Dcu_memb_transpt"/>
</dbReference>
<keyword evidence="3" id="KW-0813">Transport</keyword>
<evidence type="ECO:0000256" key="9">
    <source>
        <dbReference type="ARBA" id="ARBA00034237"/>
    </source>
</evidence>
<comment type="catalytic activity">
    <reaction evidence="11">
        <text>fumarate(in) + succinate(out) = fumarate(out) + succinate(in)</text>
        <dbReference type="Rhea" id="RHEA:29323"/>
        <dbReference type="ChEBI" id="CHEBI:29806"/>
        <dbReference type="ChEBI" id="CHEBI:30031"/>
    </reaction>
    <physiologicalReaction direction="right-to-left" evidence="11">
        <dbReference type="Rhea" id="RHEA:29325"/>
    </physiologicalReaction>
</comment>
<dbReference type="EMBL" id="CQPC01000024">
    <property type="protein sequence ID" value="CNU18964.1"/>
    <property type="molecule type" value="Genomic_DNA"/>
</dbReference>
<dbReference type="Proteomes" id="UP000039541">
    <property type="component" value="Unassembled WGS sequence"/>
</dbReference>
<evidence type="ECO:0000256" key="12">
    <source>
        <dbReference type="SAM" id="Phobius"/>
    </source>
</evidence>
<keyword evidence="4" id="KW-1003">Cell membrane</keyword>
<dbReference type="AlphaFoldDB" id="A0A655CL44"/>
<gene>
    <name evidence="13" type="primary">dcuB2_2</name>
    <name evidence="13" type="ORF">ERS008202_02126</name>
</gene>
<proteinExistence type="inferred from homology"/>
<evidence type="ECO:0000256" key="2">
    <source>
        <dbReference type="ARBA" id="ARBA00006413"/>
    </source>
</evidence>
<evidence type="ECO:0000256" key="4">
    <source>
        <dbReference type="ARBA" id="ARBA00022475"/>
    </source>
</evidence>
<evidence type="ECO:0000256" key="5">
    <source>
        <dbReference type="ARBA" id="ARBA00022519"/>
    </source>
</evidence>
<evidence type="ECO:0000313" key="14">
    <source>
        <dbReference type="Proteomes" id="UP000039541"/>
    </source>
</evidence>
<reference evidence="13 14" key="1">
    <citation type="submission" date="2015-03" db="EMBL/GenBank/DDBJ databases">
        <authorList>
            <consortium name="Pathogen Informatics"/>
        </authorList>
    </citation>
    <scope>NUCLEOTIDE SEQUENCE [LARGE SCALE GENOMIC DNA]</scope>
    <source>
        <strain evidence="13 14">3476</strain>
    </source>
</reference>
<evidence type="ECO:0000256" key="1">
    <source>
        <dbReference type="ARBA" id="ARBA00004429"/>
    </source>
</evidence>
<dbReference type="PANTHER" id="PTHR36106">
    <property type="entry name" value="ANAEROBIC C4-DICARBOXYLATE TRANSPORTER DCUB"/>
    <property type="match status" value="1"/>
</dbReference>
<protein>
    <submittedName>
        <fullName evidence="13">Anaerobic c4-dicarboxylate transporter</fullName>
    </submittedName>
</protein>
<comment type="catalytic activity">
    <reaction evidence="10">
        <text>(S)-malate(in) + succinate(out) = (S)-malate(out) + succinate(in)</text>
        <dbReference type="Rhea" id="RHEA:29327"/>
        <dbReference type="ChEBI" id="CHEBI:15589"/>
        <dbReference type="ChEBI" id="CHEBI:30031"/>
    </reaction>
    <physiologicalReaction direction="right-to-left" evidence="10">
        <dbReference type="Rhea" id="RHEA:29329"/>
    </physiologicalReaction>
</comment>
<dbReference type="PANTHER" id="PTHR36106:SF1">
    <property type="entry name" value="ANAEROBIC C4-DICARBOXYLATE TRANSPORTER DCUB"/>
    <property type="match status" value="1"/>
</dbReference>
<keyword evidence="6 12" id="KW-0812">Transmembrane</keyword>
<evidence type="ECO:0000313" key="13">
    <source>
        <dbReference type="EMBL" id="CNU18964.1"/>
    </source>
</evidence>